<dbReference type="Proteomes" id="UP000263642">
    <property type="component" value="Unassembled WGS sequence"/>
</dbReference>
<organism evidence="5 6">
    <name type="scientific">Gimesia maris</name>
    <dbReference type="NCBI Taxonomy" id="122"/>
    <lineage>
        <taxon>Bacteria</taxon>
        <taxon>Pseudomonadati</taxon>
        <taxon>Planctomycetota</taxon>
        <taxon>Planctomycetia</taxon>
        <taxon>Planctomycetales</taxon>
        <taxon>Planctomycetaceae</taxon>
        <taxon>Gimesia</taxon>
    </lineage>
</organism>
<dbReference type="InterPro" id="IPR052173">
    <property type="entry name" value="Beta-lactam_resp_regulator"/>
</dbReference>
<evidence type="ECO:0000256" key="1">
    <source>
        <dbReference type="ARBA" id="ARBA00023284"/>
    </source>
</evidence>
<feature type="domain" description="Thioredoxin" evidence="4">
    <location>
        <begin position="1066"/>
        <end position="1203"/>
    </location>
</feature>
<sequence>MNITSRVLTGLTGADSIDSLVLRCCLCSFLLLIGVWIAVWCLHQSSAAFRHRVLLMGLAGVLLLPVIIPVTQGWNPTIRLPAEAEQELIPLEYQELVVEHEISPFIADQPQTGELPADYVMPQTETFADRSAPIEFREPDQAVSSVEIAAEPPTDSRKTDSPGRTSISIEVLLFAVWGIVACLLGLRLFVLQLLVGKVMRTAIPVTDAKTLAVLESVNRTGRFVNLLCSDSIQVPVAVGIFRPAIVLPTGYGKWSKERLRVVLLHEQSHIDRRDVLSQSIAQIACIFYWFNPLVWQAARRMRLERELACDDAVLSSGENAGNYADHLVDIAAAIVDRWQVPQNVSAMATHTNLQTRVQHLLQNDLDRRSLSKRASTSLFALLSVLLLFLAIVSPSIATTLESDSSEAENASSVVELTLTGNESADWSERLKAMPNVQKLTIRQPALENLQSIQFDELKQLTSFRAEDFPLESKLADKVAAELAQLPKLKSVTFQRTGLTSNGLQLLHSSALTELELIEEELMTDAGFGPVAKMPALSKLVLDATPIEVAGLKHLQACSNLKNLVLRRHPAGSSRDGADQRLAAIGGLSSLEELEIDSTAYTRLIALKKIKSLKQLTLRRCGGFEASRSFKQLTQLDKLVLDNCDFQNETRGDVQTTLKDVGIEVVDVTPPAGTDLLTRTSSPVNEATRLAREVHGNLDIAKHFPAFWVRWLSHSSEVPSMKSEPIRTVHRLKKALTEDHVRRPFSQEVIMSWAPQQFFIVNRSSKNGKGNGESVKYGDAKVAWLREGHPEAPPRHFIRNGFSELLDSLYNIPFQFQISHQTYWWGVGNHRHMATSSVSPQQATYNELPEEEFAGETCRVLESAGRSERLWISKKTGRLRGSLSYVHQGYFIPFYKQEIVTQIAGRTVTSLDDFRSLSKDGENALSTDKQEQLRIAWAEYHFHHAIPGRLHVFSDYREISPGHWFSFRVQIAGWHHNKLNQGHYDFYSSESVVTELAVNRDDLKKYWEAVFPNEGESVQDQRFGVPVDYKYDKDRTADELQRLVNEQLFKYADSALLIAERTSPIGKLVGKPAPALPAERWIGGQPDLKGKSYLIHFWAAWCAPCKNDVPLLNSISKNRTVIGLHPSGTDLEQIRKTAKDSKMTYPTVVAPPGSKEIFGYPVKLFPYCIEVDEQGKIARYGTLHEVLGVDNSSVSTAQLASDTKGVVQGTQIEQGFVAISLGESDGVQKGQVFHVVRGERQVPFRIVFVQKNQSVGQILDENEKAGIKKGDEVLPSSG</sequence>
<evidence type="ECO:0000313" key="6">
    <source>
        <dbReference type="Proteomes" id="UP000263642"/>
    </source>
</evidence>
<keyword evidence="3" id="KW-0812">Transmembrane</keyword>
<keyword evidence="3" id="KW-1133">Transmembrane helix</keyword>
<dbReference type="InterPro" id="IPR032675">
    <property type="entry name" value="LRR_dom_sf"/>
</dbReference>
<dbReference type="SUPFAM" id="SSF52833">
    <property type="entry name" value="Thioredoxin-like"/>
    <property type="match status" value="1"/>
</dbReference>
<dbReference type="Gene3D" id="3.80.10.10">
    <property type="entry name" value="Ribonuclease Inhibitor"/>
    <property type="match status" value="1"/>
</dbReference>
<dbReference type="CDD" id="cd07341">
    <property type="entry name" value="M56_BlaR1_MecR1_like"/>
    <property type="match status" value="1"/>
</dbReference>
<evidence type="ECO:0000256" key="2">
    <source>
        <dbReference type="SAM" id="MobiDB-lite"/>
    </source>
</evidence>
<evidence type="ECO:0000313" key="5">
    <source>
        <dbReference type="EMBL" id="HCO27468.1"/>
    </source>
</evidence>
<feature type="transmembrane region" description="Helical" evidence="3">
    <location>
        <begin position="53"/>
        <end position="71"/>
    </location>
</feature>
<dbReference type="EMBL" id="DQAY01000200">
    <property type="protein sequence ID" value="HCO27468.1"/>
    <property type="molecule type" value="Genomic_DNA"/>
</dbReference>
<proteinExistence type="predicted"/>
<dbReference type="Pfam" id="PF05569">
    <property type="entry name" value="Peptidase_M56"/>
    <property type="match status" value="1"/>
</dbReference>
<dbReference type="InterPro" id="IPR017937">
    <property type="entry name" value="Thioredoxin_CS"/>
</dbReference>
<feature type="region of interest" description="Disordered" evidence="2">
    <location>
        <begin position="139"/>
        <end position="163"/>
    </location>
</feature>
<evidence type="ECO:0000256" key="3">
    <source>
        <dbReference type="SAM" id="Phobius"/>
    </source>
</evidence>
<dbReference type="InterPro" id="IPR008756">
    <property type="entry name" value="Peptidase_M56"/>
</dbReference>
<dbReference type="PANTHER" id="PTHR34978:SF3">
    <property type="entry name" value="SLR0241 PROTEIN"/>
    <property type="match status" value="1"/>
</dbReference>
<name>A0A3D3RHC1_9PLAN</name>
<dbReference type="InterPro" id="IPR036249">
    <property type="entry name" value="Thioredoxin-like_sf"/>
</dbReference>
<dbReference type="SUPFAM" id="SSF52058">
    <property type="entry name" value="L domain-like"/>
    <property type="match status" value="1"/>
</dbReference>
<evidence type="ECO:0000259" key="4">
    <source>
        <dbReference type="PROSITE" id="PS51352"/>
    </source>
</evidence>
<dbReference type="PROSITE" id="PS00194">
    <property type="entry name" value="THIOREDOXIN_1"/>
    <property type="match status" value="1"/>
</dbReference>
<protein>
    <recommendedName>
        <fullName evidence="4">Thioredoxin domain-containing protein</fullName>
    </recommendedName>
</protein>
<dbReference type="InterPro" id="IPR013766">
    <property type="entry name" value="Thioredoxin_domain"/>
</dbReference>
<feature type="transmembrane region" description="Helical" evidence="3">
    <location>
        <begin position="20"/>
        <end position="41"/>
    </location>
</feature>
<dbReference type="AlphaFoldDB" id="A0A3D3RHC1"/>
<comment type="caution">
    <text evidence="5">The sequence shown here is derived from an EMBL/GenBank/DDBJ whole genome shotgun (WGS) entry which is preliminary data.</text>
</comment>
<dbReference type="PROSITE" id="PS51352">
    <property type="entry name" value="THIOREDOXIN_2"/>
    <property type="match status" value="1"/>
</dbReference>
<dbReference type="PANTHER" id="PTHR34978">
    <property type="entry name" value="POSSIBLE SENSOR-TRANSDUCER PROTEIN BLAR"/>
    <property type="match status" value="1"/>
</dbReference>
<dbReference type="CDD" id="cd02966">
    <property type="entry name" value="TlpA_like_family"/>
    <property type="match status" value="1"/>
</dbReference>
<feature type="transmembrane region" description="Helical" evidence="3">
    <location>
        <begin position="377"/>
        <end position="397"/>
    </location>
</feature>
<keyword evidence="3" id="KW-0472">Membrane</keyword>
<keyword evidence="1" id="KW-0676">Redox-active center</keyword>
<accession>A0A3D3RHC1</accession>
<gene>
    <name evidence="5" type="ORF">DIT97_32365</name>
</gene>
<reference evidence="5 6" key="1">
    <citation type="journal article" date="2018" name="Nat. Biotechnol.">
        <title>A standardized bacterial taxonomy based on genome phylogeny substantially revises the tree of life.</title>
        <authorList>
            <person name="Parks D.H."/>
            <person name="Chuvochina M."/>
            <person name="Waite D.W."/>
            <person name="Rinke C."/>
            <person name="Skarshewski A."/>
            <person name="Chaumeil P.A."/>
            <person name="Hugenholtz P."/>
        </authorList>
    </citation>
    <scope>NUCLEOTIDE SEQUENCE [LARGE SCALE GENOMIC DNA]</scope>
    <source>
        <strain evidence="5">UBA9375</strain>
    </source>
</reference>
<dbReference type="Gene3D" id="3.40.30.10">
    <property type="entry name" value="Glutaredoxin"/>
    <property type="match status" value="1"/>
</dbReference>
<feature type="transmembrane region" description="Helical" evidence="3">
    <location>
        <begin position="171"/>
        <end position="190"/>
    </location>
</feature>